<dbReference type="RefSeq" id="WP_311033550.1">
    <property type="nucleotide sequence ID" value="NZ_CP117522.1"/>
</dbReference>
<proteinExistence type="predicted"/>
<feature type="region of interest" description="Disordered" evidence="1">
    <location>
        <begin position="158"/>
        <end position="223"/>
    </location>
</feature>
<keyword evidence="3" id="KW-1185">Reference proteome</keyword>
<evidence type="ECO:0000313" key="2">
    <source>
        <dbReference type="EMBL" id="WNE94059.1"/>
    </source>
</evidence>
<evidence type="ECO:0000313" key="3">
    <source>
        <dbReference type="Proteomes" id="UP001305606"/>
    </source>
</evidence>
<feature type="compositionally biased region" description="Low complexity" evidence="1">
    <location>
        <begin position="175"/>
        <end position="192"/>
    </location>
</feature>
<dbReference type="Proteomes" id="UP001305606">
    <property type="component" value="Chromosome"/>
</dbReference>
<dbReference type="Gene3D" id="3.40.50.620">
    <property type="entry name" value="HUPs"/>
    <property type="match status" value="1"/>
</dbReference>
<protein>
    <submittedName>
        <fullName evidence="2">Uncharacterized protein</fullName>
    </submittedName>
</protein>
<organism evidence="2 3">
    <name type="scientific">Streptomyces luomodiensis</name>
    <dbReference type="NCBI Taxonomy" id="3026192"/>
    <lineage>
        <taxon>Bacteria</taxon>
        <taxon>Bacillati</taxon>
        <taxon>Actinomycetota</taxon>
        <taxon>Actinomycetes</taxon>
        <taxon>Kitasatosporales</taxon>
        <taxon>Streptomycetaceae</taxon>
        <taxon>Streptomyces</taxon>
    </lineage>
</organism>
<name>A0ABY9UVX6_9ACTN</name>
<feature type="compositionally biased region" description="Pro residues" evidence="1">
    <location>
        <begin position="201"/>
        <end position="212"/>
    </location>
</feature>
<gene>
    <name evidence="2" type="ORF">PS467_01370</name>
</gene>
<accession>A0ABY9UVX6</accession>
<sequence>MTGAIAAVVPRAGRMRWTDLGGVPSGSGAVAVTTGRFAGVRRGRQRPLTATRRRAGAPGVPAAAVTLARHPLGLPAPDRLPRALTRPRDEARRADRRGTYGGEATVLPAVVPGGERVSAPRIRSGAAEGHPWHAAWPPGRPRGVPVTACADTAVVPDAGLARPCPGRYAVTADAPGRAETTTSPTTTASGTRLPRSLTAPGPRPSPPFAGPPDPRRPQGHRCP</sequence>
<reference evidence="2 3" key="1">
    <citation type="submission" date="2023-02" db="EMBL/GenBank/DDBJ databases">
        <title>Streptomyces sp. SCA4-21 with antifungal activity against Fusarium oxysporum f. sp. cubense, Streptomyces sp. SCA2-17 with antifungal activity against Fusarium oxysporum f. sp. cubense.</title>
        <authorList>
            <person name="Qi D."/>
        </authorList>
    </citation>
    <scope>NUCLEOTIDE SEQUENCE [LARGE SCALE GENOMIC DNA]</scope>
    <source>
        <strain evidence="2 3">SCA4-21</strain>
    </source>
</reference>
<dbReference type="InterPro" id="IPR014729">
    <property type="entry name" value="Rossmann-like_a/b/a_fold"/>
</dbReference>
<dbReference type="EMBL" id="CP117522">
    <property type="protein sequence ID" value="WNE94059.1"/>
    <property type="molecule type" value="Genomic_DNA"/>
</dbReference>
<evidence type="ECO:0000256" key="1">
    <source>
        <dbReference type="SAM" id="MobiDB-lite"/>
    </source>
</evidence>